<dbReference type="AlphaFoldDB" id="A0A9P7C6L1"/>
<accession>A0A9P7C6L1</accession>
<dbReference type="Proteomes" id="UP000740926">
    <property type="component" value="Unassembled WGS sequence"/>
</dbReference>
<keyword evidence="3" id="KW-1185">Reference proteome</keyword>
<evidence type="ECO:0000313" key="3">
    <source>
        <dbReference type="Proteomes" id="UP000740926"/>
    </source>
</evidence>
<evidence type="ECO:0000256" key="1">
    <source>
        <dbReference type="SAM" id="MobiDB-lite"/>
    </source>
</evidence>
<feature type="region of interest" description="Disordered" evidence="1">
    <location>
        <begin position="76"/>
        <end position="140"/>
    </location>
</feature>
<feature type="compositionally biased region" description="Basic and acidic residues" evidence="1">
    <location>
        <begin position="76"/>
        <end position="138"/>
    </location>
</feature>
<gene>
    <name evidence="2" type="ORF">G6F50_014730</name>
</gene>
<feature type="region of interest" description="Disordered" evidence="1">
    <location>
        <begin position="185"/>
        <end position="231"/>
    </location>
</feature>
<reference evidence="2 3" key="1">
    <citation type="journal article" date="2020" name="Microb. Genom.">
        <title>Genetic diversity of clinical and environmental Mucorales isolates obtained from an investigation of mucormycosis cases among solid organ transplant recipients.</title>
        <authorList>
            <person name="Nguyen M.H."/>
            <person name="Kaul D."/>
            <person name="Muto C."/>
            <person name="Cheng S.J."/>
            <person name="Richter R.A."/>
            <person name="Bruno V.M."/>
            <person name="Liu G."/>
            <person name="Beyhan S."/>
            <person name="Sundermann A.J."/>
            <person name="Mounaud S."/>
            <person name="Pasculle A.W."/>
            <person name="Nierman W.C."/>
            <person name="Driscoll E."/>
            <person name="Cumbie R."/>
            <person name="Clancy C.J."/>
            <person name="Dupont C.L."/>
        </authorList>
    </citation>
    <scope>NUCLEOTIDE SEQUENCE [LARGE SCALE GENOMIC DNA]</scope>
    <source>
        <strain evidence="2 3">GL24</strain>
    </source>
</reference>
<proteinExistence type="predicted"/>
<comment type="caution">
    <text evidence="2">The sequence shown here is derived from an EMBL/GenBank/DDBJ whole genome shotgun (WGS) entry which is preliminary data.</text>
</comment>
<evidence type="ECO:0000313" key="2">
    <source>
        <dbReference type="EMBL" id="KAG1538084.1"/>
    </source>
</evidence>
<sequence length="231" mass="25409">MHRCQHQHRPQHIGQHVAEHDHGGCHADHARGLHVFAVLLHQRGAADRARILRPAGQRDGADQHRECDQLMHLARDGGARHPVDQQRDQDRREGQLHVGDPHDERIDAPARVTRDQPQHDADQHGQHHRRQPDQERHAGAVQDGRIQVPALAVGAQQIGLLAVGLPGGGQQGVQQFHRGQVKGVVRRDPAGPEGADQQQRQQHGRHDGHGRPAPGPGKGAVPPAFEYGAHQ</sequence>
<protein>
    <submittedName>
        <fullName evidence="2">Uncharacterized protein</fullName>
    </submittedName>
</protein>
<name>A0A9P7C6L1_9FUNG</name>
<dbReference type="EMBL" id="JAANIU010007355">
    <property type="protein sequence ID" value="KAG1538084.1"/>
    <property type="molecule type" value="Genomic_DNA"/>
</dbReference>
<organism evidence="2 3">
    <name type="scientific">Rhizopus delemar</name>
    <dbReference type="NCBI Taxonomy" id="936053"/>
    <lineage>
        <taxon>Eukaryota</taxon>
        <taxon>Fungi</taxon>
        <taxon>Fungi incertae sedis</taxon>
        <taxon>Mucoromycota</taxon>
        <taxon>Mucoromycotina</taxon>
        <taxon>Mucoromycetes</taxon>
        <taxon>Mucorales</taxon>
        <taxon>Mucorineae</taxon>
        <taxon>Rhizopodaceae</taxon>
        <taxon>Rhizopus</taxon>
    </lineage>
</organism>